<comment type="caution">
    <text evidence="1">The sequence shown here is derived from an EMBL/GenBank/DDBJ whole genome shotgun (WGS) entry which is preliminary data.</text>
</comment>
<protein>
    <recommendedName>
        <fullName evidence="3">Secreted protein</fullName>
    </recommendedName>
</protein>
<name>A0ABR2LNR9_9ASPA</name>
<organism evidence="1 2">
    <name type="scientific">Platanthera guangdongensis</name>
    <dbReference type="NCBI Taxonomy" id="2320717"/>
    <lineage>
        <taxon>Eukaryota</taxon>
        <taxon>Viridiplantae</taxon>
        <taxon>Streptophyta</taxon>
        <taxon>Embryophyta</taxon>
        <taxon>Tracheophyta</taxon>
        <taxon>Spermatophyta</taxon>
        <taxon>Magnoliopsida</taxon>
        <taxon>Liliopsida</taxon>
        <taxon>Asparagales</taxon>
        <taxon>Orchidaceae</taxon>
        <taxon>Orchidoideae</taxon>
        <taxon>Orchideae</taxon>
        <taxon>Orchidinae</taxon>
        <taxon>Platanthera</taxon>
    </lineage>
</organism>
<keyword evidence="2" id="KW-1185">Reference proteome</keyword>
<proteinExistence type="predicted"/>
<dbReference type="Proteomes" id="UP001412067">
    <property type="component" value="Unassembled WGS sequence"/>
</dbReference>
<dbReference type="EMBL" id="JBBWWR010000017">
    <property type="protein sequence ID" value="KAK8945871.1"/>
    <property type="molecule type" value="Genomic_DNA"/>
</dbReference>
<evidence type="ECO:0008006" key="3">
    <source>
        <dbReference type="Google" id="ProtNLM"/>
    </source>
</evidence>
<evidence type="ECO:0000313" key="2">
    <source>
        <dbReference type="Proteomes" id="UP001412067"/>
    </source>
</evidence>
<evidence type="ECO:0000313" key="1">
    <source>
        <dbReference type="EMBL" id="KAK8945871.1"/>
    </source>
</evidence>
<sequence length="131" mass="15215">MFFSRFPATFAWLKLRWTLHLMPGRGGWINISVASRWLFCWCVHTFKRVRVQRVDFHGRDCEENGVPSGQAPGLQDHLRPKHRCSPHVRVHWRLRGRLALPAGGGHRHRSRIKSESEKGGKAVRDFLRSAL</sequence>
<accession>A0ABR2LNR9</accession>
<gene>
    <name evidence="1" type="ORF">KSP40_PGU009556</name>
</gene>
<reference evidence="1 2" key="1">
    <citation type="journal article" date="2022" name="Nat. Plants">
        <title>Genomes of leafy and leafless Platanthera orchids illuminate the evolution of mycoheterotrophy.</title>
        <authorList>
            <person name="Li M.H."/>
            <person name="Liu K.W."/>
            <person name="Li Z."/>
            <person name="Lu H.C."/>
            <person name="Ye Q.L."/>
            <person name="Zhang D."/>
            <person name="Wang J.Y."/>
            <person name="Li Y.F."/>
            <person name="Zhong Z.M."/>
            <person name="Liu X."/>
            <person name="Yu X."/>
            <person name="Liu D.K."/>
            <person name="Tu X.D."/>
            <person name="Liu B."/>
            <person name="Hao Y."/>
            <person name="Liao X.Y."/>
            <person name="Jiang Y.T."/>
            <person name="Sun W.H."/>
            <person name="Chen J."/>
            <person name="Chen Y.Q."/>
            <person name="Ai Y."/>
            <person name="Zhai J.W."/>
            <person name="Wu S.S."/>
            <person name="Zhou Z."/>
            <person name="Hsiao Y.Y."/>
            <person name="Wu W.L."/>
            <person name="Chen Y.Y."/>
            <person name="Lin Y.F."/>
            <person name="Hsu J.L."/>
            <person name="Li C.Y."/>
            <person name="Wang Z.W."/>
            <person name="Zhao X."/>
            <person name="Zhong W.Y."/>
            <person name="Ma X.K."/>
            <person name="Ma L."/>
            <person name="Huang J."/>
            <person name="Chen G.Z."/>
            <person name="Huang M.Z."/>
            <person name="Huang L."/>
            <person name="Peng D.H."/>
            <person name="Luo Y.B."/>
            <person name="Zou S.Q."/>
            <person name="Chen S.P."/>
            <person name="Lan S."/>
            <person name="Tsai W.C."/>
            <person name="Van de Peer Y."/>
            <person name="Liu Z.J."/>
        </authorList>
    </citation>
    <scope>NUCLEOTIDE SEQUENCE [LARGE SCALE GENOMIC DNA]</scope>
    <source>
        <strain evidence="1">Lor288</strain>
    </source>
</reference>